<gene>
    <name evidence="1" type="ORF">BKA02_000627</name>
</gene>
<dbReference type="AlphaFoldDB" id="A0A7Y9JLD0"/>
<protein>
    <recommendedName>
        <fullName evidence="3">DUF3052 domain-containing protein</fullName>
    </recommendedName>
</protein>
<evidence type="ECO:0000313" key="2">
    <source>
        <dbReference type="Proteomes" id="UP000552045"/>
    </source>
</evidence>
<dbReference type="RefSeq" id="WP_179435159.1">
    <property type="nucleotide sequence ID" value="NZ_BAABLC010000005.1"/>
</dbReference>
<name>A0A7Y9JLD0_9MICO</name>
<keyword evidence="2" id="KW-1185">Reference proteome</keyword>
<evidence type="ECO:0000313" key="1">
    <source>
        <dbReference type="EMBL" id="NYD53572.1"/>
    </source>
</evidence>
<reference evidence="1 2" key="1">
    <citation type="submission" date="2020-07" db="EMBL/GenBank/DDBJ databases">
        <title>Sequencing the genomes of 1000 actinobacteria strains.</title>
        <authorList>
            <person name="Klenk H.-P."/>
        </authorList>
    </citation>
    <scope>NUCLEOTIDE SEQUENCE [LARGE SCALE GENOMIC DNA]</scope>
    <source>
        <strain evidence="1 2">DSM 22185</strain>
    </source>
</reference>
<organism evidence="1 2">
    <name type="scientific">Microbacterium pseudoresistens</name>
    <dbReference type="NCBI Taxonomy" id="640634"/>
    <lineage>
        <taxon>Bacteria</taxon>
        <taxon>Bacillati</taxon>
        <taxon>Actinomycetota</taxon>
        <taxon>Actinomycetes</taxon>
        <taxon>Micrococcales</taxon>
        <taxon>Microbacteriaceae</taxon>
        <taxon>Microbacterium</taxon>
    </lineage>
</organism>
<dbReference type="EMBL" id="JACCBH010000001">
    <property type="protein sequence ID" value="NYD53572.1"/>
    <property type="molecule type" value="Genomic_DNA"/>
</dbReference>
<comment type="caution">
    <text evidence="1">The sequence shown here is derived from an EMBL/GenBank/DDBJ whole genome shotgun (WGS) entry which is preliminary data.</text>
</comment>
<sequence length="124" mass="13357">MAKTVAEKLQIQTGDEVLLIADVEQRTLLDPLPADVVVIDGIDRATGGIAIAFVADRADLDARLGSILPHVAGARAAWLVYPKGNRSDVNRDSIWQRVGERGWTLNANVAVDDTWSAVRMKPAG</sequence>
<dbReference type="Proteomes" id="UP000552045">
    <property type="component" value="Unassembled WGS sequence"/>
</dbReference>
<proteinExistence type="predicted"/>
<evidence type="ECO:0008006" key="3">
    <source>
        <dbReference type="Google" id="ProtNLM"/>
    </source>
</evidence>
<accession>A0A7Y9JLD0</accession>